<evidence type="ECO:0000259" key="1">
    <source>
        <dbReference type="PROSITE" id="PS50042"/>
    </source>
</evidence>
<dbReference type="InterPro" id="IPR036390">
    <property type="entry name" value="WH_DNA-bd_sf"/>
</dbReference>
<organism evidence="2 3">
    <name type="scientific">Teretinema zuelzerae</name>
    <dbReference type="NCBI Taxonomy" id="156"/>
    <lineage>
        <taxon>Bacteria</taxon>
        <taxon>Pseudomonadati</taxon>
        <taxon>Spirochaetota</taxon>
        <taxon>Spirochaetia</taxon>
        <taxon>Spirochaetales</taxon>
        <taxon>Treponemataceae</taxon>
        <taxon>Teretinema</taxon>
    </lineage>
</organism>
<dbReference type="PANTHER" id="PTHR24567:SF74">
    <property type="entry name" value="HTH-TYPE TRANSCRIPTIONAL REGULATOR ARCR"/>
    <property type="match status" value="1"/>
</dbReference>
<dbReference type="SUPFAM" id="SSF51206">
    <property type="entry name" value="cAMP-binding domain-like"/>
    <property type="match status" value="2"/>
</dbReference>
<sequence>MLQLAFVNFRKGSYILVEDKAESDRFYIIQGGKIQITKETEVVAEEGGNILGPGDFIGVVSSMSGHSQIETAVAVTDVTLISVRRDQFSELIEKNTPVAMKIIYSFTRKMRYLDEALTRITLKKNVESDITHLFTIGEYYAKLTKYNLALYAYYHYLKNAPNGPYAAVARERFMALKSMGVHADPSLLEPKSGEMSRVYPVESMIFCECQPGMELYIIQKGQVKITKIVDNNEVLLAVLKVGDMFGEMALLENKPRSASAIALEGTQLLAVNRQNFNQMVSTQPQLIARLTTTLADRIWLMYKQLANTLITDPVGRMYDMLVIQLEKLKVPFQAGKAYTFDFGPMELANMCALPKDSLNRVVTEFLREPIVRLVDDRIAVSDMVELSKQSAYRKKMLNIERSRAEGRGTGTNSTVLW</sequence>
<name>A0AAE3EFU6_9SPIR</name>
<dbReference type="EMBL" id="JAINWA010000001">
    <property type="protein sequence ID" value="MCD1653707.1"/>
    <property type="molecule type" value="Genomic_DNA"/>
</dbReference>
<keyword evidence="3" id="KW-1185">Reference proteome</keyword>
<dbReference type="InterPro" id="IPR018490">
    <property type="entry name" value="cNMP-bd_dom_sf"/>
</dbReference>
<dbReference type="CDD" id="cd00038">
    <property type="entry name" value="CAP_ED"/>
    <property type="match status" value="2"/>
</dbReference>
<dbReference type="GO" id="GO:0005829">
    <property type="term" value="C:cytosol"/>
    <property type="evidence" value="ECO:0007669"/>
    <property type="project" value="TreeGrafter"/>
</dbReference>
<dbReference type="Pfam" id="PF00027">
    <property type="entry name" value="cNMP_binding"/>
    <property type="match status" value="2"/>
</dbReference>
<comment type="caution">
    <text evidence="2">The sequence shown here is derived from an EMBL/GenBank/DDBJ whole genome shotgun (WGS) entry which is preliminary data.</text>
</comment>
<dbReference type="Gene3D" id="2.60.120.10">
    <property type="entry name" value="Jelly Rolls"/>
    <property type="match status" value="2"/>
</dbReference>
<reference evidence="2" key="1">
    <citation type="submission" date="2021-08" db="EMBL/GenBank/DDBJ databases">
        <title>Comparative analyses of Brucepasteria parasyntrophica and Teretinema zuelzerae.</title>
        <authorList>
            <person name="Song Y."/>
            <person name="Brune A."/>
        </authorList>
    </citation>
    <scope>NUCLEOTIDE SEQUENCE</scope>
    <source>
        <strain evidence="2">DSM 1903</strain>
    </source>
</reference>
<dbReference type="InterPro" id="IPR000595">
    <property type="entry name" value="cNMP-bd_dom"/>
</dbReference>
<dbReference type="InterPro" id="IPR050397">
    <property type="entry name" value="Env_Response_Regulators"/>
</dbReference>
<dbReference type="InterPro" id="IPR014710">
    <property type="entry name" value="RmlC-like_jellyroll"/>
</dbReference>
<evidence type="ECO:0000313" key="3">
    <source>
        <dbReference type="Proteomes" id="UP001198163"/>
    </source>
</evidence>
<dbReference type="GO" id="GO:0003700">
    <property type="term" value="F:DNA-binding transcription factor activity"/>
    <property type="evidence" value="ECO:0007669"/>
    <property type="project" value="TreeGrafter"/>
</dbReference>
<dbReference type="SUPFAM" id="SSF46785">
    <property type="entry name" value="Winged helix' DNA-binding domain"/>
    <property type="match status" value="1"/>
</dbReference>
<accession>A0AAE3EFU6</accession>
<protein>
    <submittedName>
        <fullName evidence="2">Cyclic nucleotide-binding domain-containing protein</fullName>
    </submittedName>
</protein>
<feature type="domain" description="Cyclic nucleotide-binding" evidence="1">
    <location>
        <begin position="199"/>
        <end position="297"/>
    </location>
</feature>
<gene>
    <name evidence="2" type="ORF">K7J14_03215</name>
</gene>
<evidence type="ECO:0000313" key="2">
    <source>
        <dbReference type="EMBL" id="MCD1653707.1"/>
    </source>
</evidence>
<feature type="domain" description="Cyclic nucleotide-binding" evidence="1">
    <location>
        <begin position="1"/>
        <end position="109"/>
    </location>
</feature>
<dbReference type="PROSITE" id="PS00889">
    <property type="entry name" value="CNMP_BINDING_2"/>
    <property type="match status" value="1"/>
</dbReference>
<dbReference type="SMART" id="SM00100">
    <property type="entry name" value="cNMP"/>
    <property type="match status" value="2"/>
</dbReference>
<dbReference type="AlphaFoldDB" id="A0AAE3EFU6"/>
<proteinExistence type="predicted"/>
<dbReference type="RefSeq" id="WP_230753033.1">
    <property type="nucleotide sequence ID" value="NZ_JAINWA010000001.1"/>
</dbReference>
<dbReference type="PANTHER" id="PTHR24567">
    <property type="entry name" value="CRP FAMILY TRANSCRIPTIONAL REGULATORY PROTEIN"/>
    <property type="match status" value="1"/>
</dbReference>
<dbReference type="InterPro" id="IPR018488">
    <property type="entry name" value="cNMP-bd_CS"/>
</dbReference>
<dbReference type="Proteomes" id="UP001198163">
    <property type="component" value="Unassembled WGS sequence"/>
</dbReference>
<dbReference type="PROSITE" id="PS50042">
    <property type="entry name" value="CNMP_BINDING_3"/>
    <property type="match status" value="2"/>
</dbReference>